<name>F2BFR9_9NEIS</name>
<organism evidence="1 2">
    <name type="scientific">Neisseria bacilliformis ATCC BAA-1200</name>
    <dbReference type="NCBI Taxonomy" id="888742"/>
    <lineage>
        <taxon>Bacteria</taxon>
        <taxon>Pseudomonadati</taxon>
        <taxon>Pseudomonadota</taxon>
        <taxon>Betaproteobacteria</taxon>
        <taxon>Neisseriales</taxon>
        <taxon>Neisseriaceae</taxon>
        <taxon>Neisseria</taxon>
    </lineage>
</organism>
<keyword evidence="2" id="KW-1185">Reference proteome</keyword>
<dbReference type="AlphaFoldDB" id="F2BFR9"/>
<protein>
    <submittedName>
        <fullName evidence="1">Uncharacterized protein</fullName>
    </submittedName>
</protein>
<evidence type="ECO:0000313" key="1">
    <source>
        <dbReference type="EMBL" id="EGF08268.1"/>
    </source>
</evidence>
<reference evidence="1 2" key="1">
    <citation type="submission" date="2011-02" db="EMBL/GenBank/DDBJ databases">
        <authorList>
            <person name="Muzny D."/>
            <person name="Qin X."/>
            <person name="Deng J."/>
            <person name="Jiang H."/>
            <person name="Liu Y."/>
            <person name="Qu J."/>
            <person name="Song X.-Z."/>
            <person name="Zhang L."/>
            <person name="Thornton R."/>
            <person name="Coyle M."/>
            <person name="Francisco L."/>
            <person name="Jackson L."/>
            <person name="Javaid M."/>
            <person name="Korchina V."/>
            <person name="Kovar C."/>
            <person name="Mata R."/>
            <person name="Mathew T."/>
            <person name="Ngo R."/>
            <person name="Nguyen L."/>
            <person name="Nguyen N."/>
            <person name="Okwuonu G."/>
            <person name="Ongeri F."/>
            <person name="Pham C."/>
            <person name="Simmons D."/>
            <person name="Wilczek-Boney K."/>
            <person name="Hale W."/>
            <person name="Jakkamsetti A."/>
            <person name="Pham P."/>
            <person name="Ruth R."/>
            <person name="San Lucas F."/>
            <person name="Warren J."/>
            <person name="Zhang J."/>
            <person name="Zhao Z."/>
            <person name="Zhou C."/>
            <person name="Zhu D."/>
            <person name="Lee S."/>
            <person name="Bess C."/>
            <person name="Blankenburg K."/>
            <person name="Forbes L."/>
            <person name="Fu Q."/>
            <person name="Gubbala S."/>
            <person name="Hirani K."/>
            <person name="Jayaseelan J.C."/>
            <person name="Lara F."/>
            <person name="Munidasa M."/>
            <person name="Palculict T."/>
            <person name="Patil S."/>
            <person name="Pu L.-L."/>
            <person name="Saada N."/>
            <person name="Tang L."/>
            <person name="Weissenberger G."/>
            <person name="Zhu Y."/>
            <person name="Hemphill L."/>
            <person name="Shang Y."/>
            <person name="Youmans B."/>
            <person name="Ayvaz T."/>
            <person name="Ross M."/>
            <person name="Santibanez J."/>
            <person name="Aqrawi P."/>
            <person name="Gross S."/>
            <person name="Joshi V."/>
            <person name="Fowler G."/>
            <person name="Nazareth L."/>
            <person name="Reid J."/>
            <person name="Worley K."/>
            <person name="Petrosino J."/>
            <person name="Highlander S."/>
            <person name="Gibbs R."/>
        </authorList>
    </citation>
    <scope>NUCLEOTIDE SEQUENCE [LARGE SCALE GENOMIC DNA]</scope>
    <source>
        <strain evidence="1 2">ATCC BAA-1200</strain>
    </source>
</reference>
<accession>F2BFR9</accession>
<gene>
    <name evidence="1" type="ORF">HMPREF9123_2576</name>
</gene>
<dbReference type="HOGENOM" id="CLU_2554738_0_0_4"/>
<comment type="caution">
    <text evidence="1">The sequence shown here is derived from an EMBL/GenBank/DDBJ whole genome shotgun (WGS) entry which is preliminary data.</text>
</comment>
<proteinExistence type="predicted"/>
<dbReference type="EMBL" id="AFAY01000051">
    <property type="protein sequence ID" value="EGF08268.1"/>
    <property type="molecule type" value="Genomic_DNA"/>
</dbReference>
<evidence type="ECO:0000313" key="2">
    <source>
        <dbReference type="Proteomes" id="UP000004105"/>
    </source>
</evidence>
<sequence>MPRTQIKHGFQTALLISRYPSVGWLKGNPMPAVITAPEKFAAAQTLLAVTLLAALPQKAACTWDIQTCRLLFLSPRSDFSIA</sequence>
<dbReference type="Proteomes" id="UP000004105">
    <property type="component" value="Unassembled WGS sequence"/>
</dbReference>